<organism evidence="3">
    <name type="scientific">Entamoeba dispar (strain ATCC PRA-260 / SAW760)</name>
    <dbReference type="NCBI Taxonomy" id="370354"/>
    <lineage>
        <taxon>Eukaryota</taxon>
        <taxon>Amoebozoa</taxon>
        <taxon>Evosea</taxon>
        <taxon>Archamoebae</taxon>
        <taxon>Mastigamoebida</taxon>
        <taxon>Entamoebidae</taxon>
        <taxon>Entamoeba</taxon>
    </lineage>
</organism>
<dbReference type="GeneID" id="5886554"/>
<evidence type="ECO:0000313" key="3">
    <source>
        <dbReference type="Proteomes" id="UP000008076"/>
    </source>
</evidence>
<feature type="chain" id="PRO_5012700330" evidence="1">
    <location>
        <begin position="16"/>
        <end position="304"/>
    </location>
</feature>
<dbReference type="RefSeq" id="XP_001741464.1">
    <property type="nucleotide sequence ID" value="XM_001741412.1"/>
</dbReference>
<gene>
    <name evidence="2" type="ORF">EDI_189910</name>
</gene>
<keyword evidence="1" id="KW-0732">Signal</keyword>
<dbReference type="KEGG" id="edi:EDI_189910"/>
<reference evidence="3" key="1">
    <citation type="submission" date="2007-12" db="EMBL/GenBank/DDBJ databases">
        <title>Annotation of Entamoeba dispar SAW760.</title>
        <authorList>
            <person name="Lorenzi H."/>
            <person name="Inman J."/>
            <person name="Schobel S."/>
            <person name="Amedeo P."/>
            <person name="Caler E."/>
        </authorList>
    </citation>
    <scope>NUCLEOTIDE SEQUENCE [LARGE SCALE GENOMIC DNA]</scope>
    <source>
        <strain evidence="3">ATCC PRA-260 / SAW760</strain>
    </source>
</reference>
<name>B0ETR6_ENTDS</name>
<keyword evidence="3" id="KW-1185">Reference proteome</keyword>
<feature type="signal peptide" evidence="1">
    <location>
        <begin position="1"/>
        <end position="15"/>
    </location>
</feature>
<evidence type="ECO:0000313" key="2">
    <source>
        <dbReference type="EMBL" id="EDR22084.1"/>
    </source>
</evidence>
<proteinExistence type="predicted"/>
<evidence type="ECO:0000256" key="1">
    <source>
        <dbReference type="SAM" id="SignalP"/>
    </source>
</evidence>
<dbReference type="Proteomes" id="UP000008076">
    <property type="component" value="Unassembled WGS sequence"/>
</dbReference>
<dbReference type="OMA" id="MEDFIHI"/>
<dbReference type="OrthoDB" id="30611at2759"/>
<dbReference type="VEuPathDB" id="AmoebaDB:EDI_189910"/>
<protein>
    <submittedName>
        <fullName evidence="2">Uncharacterized protein</fullName>
    </submittedName>
</protein>
<sequence length="304" mass="35362">MLMFYIIMLINCINAEHYDCIQIGHEFEDGFESGKDKQCESLSNNYSYYFNKNFTYSDLAFNCNRTYLDGKFTMTSSFDYWDANVIEVMDKSQLLYMEDFIHIMNLSLEKNLYYFGLVIDYIHLFKDGESINKFIINNPVNNKRCFDVTSFNDNSAFEINKNPNDHYLPEDFKNGLDMSDGKAYLISNNRLMRFCPNGIDLDTSVTCTMNGNNYNLSYSGNGNQLFNYPHCQCDDSGETECILNIQQNLNTVDFNNNIIKYTTLNIDHDIILYNFISDKQINVNDDITLLIAPVSSIKEYTQKI</sequence>
<dbReference type="eggNOG" id="KOG0192">
    <property type="taxonomic scope" value="Eukaryota"/>
</dbReference>
<dbReference type="EMBL" id="DS550825">
    <property type="protein sequence ID" value="EDR22084.1"/>
    <property type="molecule type" value="Genomic_DNA"/>
</dbReference>
<dbReference type="AlphaFoldDB" id="B0ETR6"/>
<accession>B0ETR6</accession>